<evidence type="ECO:0000313" key="3">
    <source>
        <dbReference type="Proteomes" id="UP001064632"/>
    </source>
</evidence>
<keyword evidence="3" id="KW-1185">Reference proteome</keyword>
<protein>
    <submittedName>
        <fullName evidence="2">Uncharacterized protein</fullName>
    </submittedName>
</protein>
<proteinExistence type="predicted"/>
<keyword evidence="1" id="KW-0175">Coiled coil</keyword>
<evidence type="ECO:0000313" key="2">
    <source>
        <dbReference type="EMBL" id="UXI69128.1"/>
    </source>
</evidence>
<gene>
    <name evidence="2" type="ORF">N4264_05615</name>
</gene>
<dbReference type="Proteomes" id="UP001064632">
    <property type="component" value="Chromosome"/>
</dbReference>
<feature type="coiled-coil region" evidence="1">
    <location>
        <begin position="44"/>
        <end position="75"/>
    </location>
</feature>
<dbReference type="RefSeq" id="WP_261696086.1">
    <property type="nucleotide sequence ID" value="NZ_CP104694.1"/>
</dbReference>
<reference evidence="2" key="1">
    <citation type="submission" date="2022-09" db="EMBL/GenBank/DDBJ databases">
        <title>Tahibacter sp. nov., isolated from a fresh water.</title>
        <authorList>
            <person name="Baek J.H."/>
            <person name="Lee J.K."/>
            <person name="Kim J.M."/>
            <person name="Jeon C.O."/>
        </authorList>
    </citation>
    <scope>NUCLEOTIDE SEQUENCE</scope>
    <source>
        <strain evidence="2">W38</strain>
    </source>
</reference>
<accession>A0ABY6BGI8</accession>
<dbReference type="EMBL" id="CP104694">
    <property type="protein sequence ID" value="UXI69128.1"/>
    <property type="molecule type" value="Genomic_DNA"/>
</dbReference>
<name>A0ABY6BGI8_9GAMM</name>
<organism evidence="2 3">
    <name type="scientific">Tahibacter amnicola</name>
    <dbReference type="NCBI Taxonomy" id="2976241"/>
    <lineage>
        <taxon>Bacteria</taxon>
        <taxon>Pseudomonadati</taxon>
        <taxon>Pseudomonadota</taxon>
        <taxon>Gammaproteobacteria</taxon>
        <taxon>Lysobacterales</taxon>
        <taxon>Rhodanobacteraceae</taxon>
        <taxon>Tahibacter</taxon>
    </lineage>
</organism>
<evidence type="ECO:0000256" key="1">
    <source>
        <dbReference type="SAM" id="Coils"/>
    </source>
</evidence>
<sequence>MEKAHVAHCLDLSARPAAHRVHRRRTAAATCTTPPPAQTVIDPQLKALERAKAVEQTVEQHKQEIDARLKEAEGQ</sequence>